<evidence type="ECO:0000259" key="2">
    <source>
        <dbReference type="Pfam" id="PF01814"/>
    </source>
</evidence>
<organism evidence="3 4">
    <name type="scientific">Paracoccus sediminis</name>
    <dbReference type="NCBI Taxonomy" id="1214787"/>
    <lineage>
        <taxon>Bacteria</taxon>
        <taxon>Pseudomonadati</taxon>
        <taxon>Pseudomonadota</taxon>
        <taxon>Alphaproteobacteria</taxon>
        <taxon>Rhodobacterales</taxon>
        <taxon>Paracoccaceae</taxon>
        <taxon>Paracoccus</taxon>
    </lineage>
</organism>
<proteinExistence type="predicted"/>
<dbReference type="EMBL" id="SIRL01000012">
    <property type="protein sequence ID" value="TBN47840.1"/>
    <property type="molecule type" value="Genomic_DNA"/>
</dbReference>
<dbReference type="InterPro" id="IPR012312">
    <property type="entry name" value="Hemerythrin-like"/>
</dbReference>
<comment type="caution">
    <text evidence="3">The sequence shown here is derived from an EMBL/GenBank/DDBJ whole genome shotgun (WGS) entry which is preliminary data.</text>
</comment>
<reference evidence="3 4" key="1">
    <citation type="submission" date="2019-02" db="EMBL/GenBank/DDBJ databases">
        <authorList>
            <person name="Zhang G."/>
        </authorList>
    </citation>
    <scope>NUCLEOTIDE SEQUENCE [LARGE SCALE GENOMIC DNA]</scope>
    <source>
        <strain evidence="3 4">CMB17</strain>
    </source>
</reference>
<dbReference type="InterPro" id="IPR018247">
    <property type="entry name" value="EF_Hand_1_Ca_BS"/>
</dbReference>
<keyword evidence="4" id="KW-1185">Reference proteome</keyword>
<evidence type="ECO:0000313" key="3">
    <source>
        <dbReference type="EMBL" id="TBN47840.1"/>
    </source>
</evidence>
<feature type="domain" description="Hemerythrin-like" evidence="2">
    <location>
        <begin position="55"/>
        <end position="188"/>
    </location>
</feature>
<gene>
    <name evidence="3" type="ORF">EYF88_14425</name>
</gene>
<dbReference type="PROSITE" id="PS00018">
    <property type="entry name" value="EF_HAND_1"/>
    <property type="match status" value="1"/>
</dbReference>
<name>A0ABY1YGC2_9RHOB</name>
<sequence>MRPETSSKRLRKRRRSQVQVLPRFDPAKESAVKHSVPKPRGSGVDPPSQTLLASPLDFISDDHLRARHVCAVIQGLAMAASLDRQAALTVLRFLNEELNVHMRDDVEDLFPLLARRCTKDDAIEGAISRIRAVQEEATCLLPLVRATLARCLDTGADLNASDRVTFAEFAGHVRSHLVAENAILLPIARARLTRADLRMLSQNMLSRRGLPPILESSNAQ</sequence>
<dbReference type="Gene3D" id="1.20.120.520">
    <property type="entry name" value="nmb1532 protein domain like"/>
    <property type="match status" value="1"/>
</dbReference>
<evidence type="ECO:0000256" key="1">
    <source>
        <dbReference type="SAM" id="MobiDB-lite"/>
    </source>
</evidence>
<dbReference type="Proteomes" id="UP000292859">
    <property type="component" value="Unassembled WGS sequence"/>
</dbReference>
<dbReference type="Pfam" id="PF01814">
    <property type="entry name" value="Hemerythrin"/>
    <property type="match status" value="1"/>
</dbReference>
<accession>A0ABY1YGC2</accession>
<feature type="region of interest" description="Disordered" evidence="1">
    <location>
        <begin position="1"/>
        <end position="47"/>
    </location>
</feature>
<protein>
    <submittedName>
        <fullName evidence="3">Hemerythrin domain-containing protein</fullName>
    </submittedName>
</protein>
<evidence type="ECO:0000313" key="4">
    <source>
        <dbReference type="Proteomes" id="UP000292859"/>
    </source>
</evidence>